<dbReference type="EMBL" id="KR091910">
    <property type="protein sequence ID" value="AKS25401.1"/>
    <property type="molecule type" value="Genomic_DNA"/>
</dbReference>
<protein>
    <submittedName>
        <fullName evidence="2">38.7k</fullName>
    </submittedName>
</protein>
<proteinExistence type="predicted"/>
<accession>A0A0K0WS81</accession>
<name>A0A0K0WS81_9BBAC</name>
<evidence type="ECO:0000256" key="1">
    <source>
        <dbReference type="SAM" id="MobiDB-lite"/>
    </source>
</evidence>
<sequence length="185" mass="22087">MNSWLNSVFDYLFGERFNEIKRLLDQLTQRVNYLYTNVYHKNYDYEDDDILEEEDYEEEDWSDKDRSYNNEYEDNDHHHHDHEMYNGNDNLLNFGVFVKQRLNNHTQLQFVSGSKDSYKTKSSLYTDMTKVVELFNFGSEYEVKTKQLKTTLCLEAAGLNVTHISENSKIVKGHIDDVIRIIKDD</sequence>
<keyword evidence="3" id="KW-1185">Reference proteome</keyword>
<reference evidence="2 3" key="1">
    <citation type="journal article" date="2015" name="PLoS ONE">
        <title>The Complete Genome of a New Betabaculovirus from Clostera anastomosis.</title>
        <authorList>
            <person name="Yin F."/>
            <person name="Zhu Z."/>
            <person name="Liu X."/>
            <person name="Hou D."/>
            <person name="Wang J."/>
            <person name="Zhang L."/>
            <person name="Wang M."/>
            <person name="Kou Z."/>
            <person name="Wang H."/>
            <person name="Deng F."/>
            <person name="Hu Z."/>
        </authorList>
    </citation>
    <scope>NUCLEOTIDE SEQUENCE [LARGE SCALE GENOMIC DNA]</scope>
    <source>
        <strain evidence="2 3">ClasGV-B</strain>
    </source>
</reference>
<dbReference type="Proteomes" id="UP000232791">
    <property type="component" value="Segment"/>
</dbReference>
<gene>
    <name evidence="2" type="ORF">clas58</name>
</gene>
<organism evidence="2 3">
    <name type="scientific">Clostera anastomosis granulovirus B</name>
    <dbReference type="NCBI Taxonomy" id="1986290"/>
    <lineage>
        <taxon>Viruses</taxon>
        <taxon>Viruses incertae sedis</taxon>
        <taxon>Naldaviricetes</taxon>
        <taxon>Lefavirales</taxon>
        <taxon>Baculoviridae</taxon>
        <taxon>Betabaculovirus</taxon>
        <taxon>Betabaculovirus alterclanastomosis</taxon>
    </lineage>
</organism>
<evidence type="ECO:0000313" key="2">
    <source>
        <dbReference type="EMBL" id="AKS25401.1"/>
    </source>
</evidence>
<dbReference type="OrthoDB" id="27943at10239"/>
<feature type="region of interest" description="Disordered" evidence="1">
    <location>
        <begin position="58"/>
        <end position="81"/>
    </location>
</feature>
<evidence type="ECO:0000313" key="3">
    <source>
        <dbReference type="Proteomes" id="UP000232791"/>
    </source>
</evidence>